<keyword evidence="1" id="KW-0274">FAD</keyword>
<dbReference type="Gene3D" id="3.30.465.10">
    <property type="match status" value="1"/>
</dbReference>
<dbReference type="Gene3D" id="3.30.70.2530">
    <property type="match status" value="1"/>
</dbReference>
<feature type="chain" id="PRO_5030564198" evidence="3">
    <location>
        <begin position="26"/>
        <end position="467"/>
    </location>
</feature>
<dbReference type="AlphaFoldDB" id="A0A7W8IL35"/>
<dbReference type="InterPro" id="IPR010031">
    <property type="entry name" value="FAD_lactone_oxidase-like"/>
</dbReference>
<dbReference type="Gene3D" id="3.30.43.10">
    <property type="entry name" value="Uridine Diphospho-n-acetylenolpyruvylglucosamine Reductase, domain 2"/>
    <property type="match status" value="1"/>
</dbReference>
<dbReference type="Proteomes" id="UP000568106">
    <property type="component" value="Unassembled WGS sequence"/>
</dbReference>
<keyword evidence="1" id="KW-0285">Flavoprotein</keyword>
<dbReference type="Pfam" id="PF04030">
    <property type="entry name" value="ALO"/>
    <property type="match status" value="1"/>
</dbReference>
<dbReference type="EMBL" id="JACHDY010000007">
    <property type="protein sequence ID" value="MBB5319179.1"/>
    <property type="molecule type" value="Genomic_DNA"/>
</dbReference>
<evidence type="ECO:0000259" key="4">
    <source>
        <dbReference type="PROSITE" id="PS51387"/>
    </source>
</evidence>
<dbReference type="PROSITE" id="PS51387">
    <property type="entry name" value="FAD_PCMH"/>
    <property type="match status" value="1"/>
</dbReference>
<protein>
    <submittedName>
        <fullName evidence="5">Xylitol oxidase</fullName>
        <ecNumber evidence="5">1.1.3.41</ecNumber>
    </submittedName>
</protein>
<dbReference type="InterPro" id="IPR007173">
    <property type="entry name" value="ALO_C"/>
</dbReference>
<evidence type="ECO:0000256" key="1">
    <source>
        <dbReference type="ARBA" id="ARBA00022827"/>
    </source>
</evidence>
<dbReference type="GO" id="GO:0003885">
    <property type="term" value="F:D-arabinono-1,4-lactone oxidase activity"/>
    <property type="evidence" value="ECO:0007669"/>
    <property type="project" value="InterPro"/>
</dbReference>
<keyword evidence="2 5" id="KW-0560">Oxidoreductase</keyword>
<evidence type="ECO:0000256" key="2">
    <source>
        <dbReference type="ARBA" id="ARBA00023002"/>
    </source>
</evidence>
<comment type="caution">
    <text evidence="5">The sequence shown here is derived from an EMBL/GenBank/DDBJ whole genome shotgun (WGS) entry which is preliminary data.</text>
</comment>
<dbReference type="SUPFAM" id="SSF56176">
    <property type="entry name" value="FAD-binding/transporter-associated domain-like"/>
    <property type="match status" value="1"/>
</dbReference>
<dbReference type="PANTHER" id="PTHR43762:SF1">
    <property type="entry name" value="D-ARABINONO-1,4-LACTONE OXIDASE"/>
    <property type="match status" value="1"/>
</dbReference>
<reference evidence="5" key="1">
    <citation type="submission" date="2020-08" db="EMBL/GenBank/DDBJ databases">
        <title>Genomic Encyclopedia of Type Strains, Phase IV (KMG-V): Genome sequencing to study the core and pangenomes of soil and plant-associated prokaryotes.</title>
        <authorList>
            <person name="Whitman W."/>
        </authorList>
    </citation>
    <scope>NUCLEOTIDE SEQUENCE [LARGE SCALE GENOMIC DNA]</scope>
    <source>
        <strain evidence="5">M8UP27</strain>
    </source>
</reference>
<dbReference type="InterPro" id="IPR016171">
    <property type="entry name" value="Vanillyl_alc_oxidase_C-sub2"/>
</dbReference>
<dbReference type="EC" id="1.1.3.41" evidence="5"/>
<accession>A0A7W8IL35</accession>
<dbReference type="GO" id="GO:0080049">
    <property type="term" value="F:L-gulono-1,4-lactone dehydrogenase activity"/>
    <property type="evidence" value="ECO:0007669"/>
    <property type="project" value="TreeGrafter"/>
</dbReference>
<evidence type="ECO:0000313" key="5">
    <source>
        <dbReference type="EMBL" id="MBB5319179.1"/>
    </source>
</evidence>
<feature type="domain" description="FAD-binding PCMH-type" evidence="4">
    <location>
        <begin position="57"/>
        <end position="222"/>
    </location>
</feature>
<feature type="signal peptide" evidence="3">
    <location>
        <begin position="1"/>
        <end position="25"/>
    </location>
</feature>
<name>A0A7W8IL35_9BACT</name>
<keyword evidence="3" id="KW-0732">Signal</keyword>
<dbReference type="GO" id="GO:0071949">
    <property type="term" value="F:FAD binding"/>
    <property type="evidence" value="ECO:0007669"/>
    <property type="project" value="InterPro"/>
</dbReference>
<evidence type="ECO:0000256" key="3">
    <source>
        <dbReference type="SAM" id="SignalP"/>
    </source>
</evidence>
<evidence type="ECO:0000313" key="6">
    <source>
        <dbReference type="Proteomes" id="UP000568106"/>
    </source>
</evidence>
<gene>
    <name evidence="5" type="ORF">HDF09_003885</name>
</gene>
<dbReference type="Pfam" id="PF01565">
    <property type="entry name" value="FAD_binding_4"/>
    <property type="match status" value="1"/>
</dbReference>
<sequence>MNKRQFLKGSCSLLTGTMLSRFVSAAEQQTAHQTADQSALQAAAHQTAPRTNWAGNLTFHTDTLYQPKTTDEVQHIVKSCDKLRALGRGHSFNAIADSTHAQISLKQLDSIDIDAKARTATVGAGVTYGKLAPILDAQGFAVPNLASLPHVSVIGACATATHGSGSNNGNLATIVSGLELVTADGTLHTLSRAKGGDRFLGQVVNLGGLGVVTKTTLNLQPTFQVAQVVYENLSFSQLEHHLEEIYLSGYSVSLFTNWQNHQAAEVWVKRRLEPGATSVQFAPEFFGAKQATQKLHPVAGHSAESCTEQFGVPGPWYERLPHFKLNFTPSSGAEIQTEYFVPREHAYEAILAVEQLRDRITPHLYITELRTIAADDLWLSMAYQRPSLAIHFTWKPENDAVQALLPLIEEKLAPFNGRPHWAKVNTIPPATLQRLYPKMPDYKALLTQYDPQGKFRNQFLNTNLFGA</sequence>
<dbReference type="InterPro" id="IPR016167">
    <property type="entry name" value="FAD-bd_PCMH_sub1"/>
</dbReference>
<dbReference type="InterPro" id="IPR016166">
    <property type="entry name" value="FAD-bd_PCMH"/>
</dbReference>
<dbReference type="InterPro" id="IPR036318">
    <property type="entry name" value="FAD-bd_PCMH-like_sf"/>
</dbReference>
<dbReference type="GO" id="GO:0050582">
    <property type="term" value="F:xylitol oxidase activity"/>
    <property type="evidence" value="ECO:0007669"/>
    <property type="project" value="UniProtKB-EC"/>
</dbReference>
<proteinExistence type="predicted"/>
<dbReference type="InterPro" id="IPR016169">
    <property type="entry name" value="FAD-bd_PCMH_sub2"/>
</dbReference>
<dbReference type="Gene3D" id="1.10.45.10">
    <property type="entry name" value="Vanillyl-alcohol Oxidase, Chain A, domain 4"/>
    <property type="match status" value="1"/>
</dbReference>
<organism evidence="5 6">
    <name type="scientific">Tunturiibacter empetritectus</name>
    <dbReference type="NCBI Taxonomy" id="3069691"/>
    <lineage>
        <taxon>Bacteria</taxon>
        <taxon>Pseudomonadati</taxon>
        <taxon>Acidobacteriota</taxon>
        <taxon>Terriglobia</taxon>
        <taxon>Terriglobales</taxon>
        <taxon>Acidobacteriaceae</taxon>
        <taxon>Tunturiibacter</taxon>
    </lineage>
</organism>
<dbReference type="InterPro" id="IPR006094">
    <property type="entry name" value="Oxid_FAD_bind_N"/>
</dbReference>
<keyword evidence="6" id="KW-1185">Reference proteome</keyword>
<dbReference type="Gene3D" id="3.30.70.2520">
    <property type="match status" value="1"/>
</dbReference>
<dbReference type="PANTHER" id="PTHR43762">
    <property type="entry name" value="L-GULONOLACTONE OXIDASE"/>
    <property type="match status" value="1"/>
</dbReference>
<dbReference type="GO" id="GO:0016020">
    <property type="term" value="C:membrane"/>
    <property type="evidence" value="ECO:0007669"/>
    <property type="project" value="InterPro"/>
</dbReference>
<dbReference type="PIRSF" id="PIRSF000136">
    <property type="entry name" value="LGO_GLO"/>
    <property type="match status" value="1"/>
</dbReference>